<dbReference type="Pfam" id="PF07714">
    <property type="entry name" value="PK_Tyr_Ser-Thr"/>
    <property type="match status" value="1"/>
</dbReference>
<evidence type="ECO:0000256" key="1">
    <source>
        <dbReference type="ARBA" id="ARBA00001436"/>
    </source>
</evidence>
<dbReference type="InterPro" id="IPR001054">
    <property type="entry name" value="A/G_cyclase"/>
</dbReference>
<keyword evidence="6" id="KW-1133">Transmembrane helix</keyword>
<dbReference type="PANTHER" id="PTHR11920:SF494">
    <property type="entry name" value="ATRIAL NATRIURETIC PEPTIDE RECEPTOR 2"/>
    <property type="match status" value="1"/>
</dbReference>
<gene>
    <name evidence="14" type="primary">LOC106474649</name>
</gene>
<dbReference type="InterPro" id="IPR029787">
    <property type="entry name" value="Nucleotide_cyclase"/>
</dbReference>
<dbReference type="Pfam" id="PF00211">
    <property type="entry name" value="Guanylate_cyc"/>
    <property type="match status" value="1"/>
</dbReference>
<evidence type="ECO:0000259" key="12">
    <source>
        <dbReference type="PROSITE" id="PS50125"/>
    </source>
</evidence>
<dbReference type="Gene3D" id="1.10.510.10">
    <property type="entry name" value="Transferase(Phosphotransferase) domain 1"/>
    <property type="match status" value="1"/>
</dbReference>
<keyword evidence="8" id="KW-0325">Glycoprotein</keyword>
<dbReference type="PROSITE" id="PS50125">
    <property type="entry name" value="GUANYLATE_CYCLASE_2"/>
    <property type="match status" value="1"/>
</dbReference>
<dbReference type="InterPro" id="IPR020635">
    <property type="entry name" value="Tyr_kinase_cat_dom"/>
</dbReference>
<keyword evidence="9" id="KW-0456">Lyase</keyword>
<dbReference type="InterPro" id="IPR011009">
    <property type="entry name" value="Kinase-like_dom_sf"/>
</dbReference>
<keyword evidence="5" id="KW-0547">Nucleotide-binding</keyword>
<evidence type="ECO:0000256" key="2">
    <source>
        <dbReference type="ARBA" id="ARBA00004167"/>
    </source>
</evidence>
<evidence type="ECO:0000313" key="13">
    <source>
        <dbReference type="Proteomes" id="UP000694941"/>
    </source>
</evidence>
<dbReference type="SUPFAM" id="SSF56112">
    <property type="entry name" value="Protein kinase-like (PK-like)"/>
    <property type="match status" value="1"/>
</dbReference>
<evidence type="ECO:0000256" key="5">
    <source>
        <dbReference type="ARBA" id="ARBA00022741"/>
    </source>
</evidence>
<keyword evidence="7" id="KW-0472">Membrane</keyword>
<dbReference type="Gene3D" id="3.30.70.1230">
    <property type="entry name" value="Nucleotide cyclase"/>
    <property type="match status" value="1"/>
</dbReference>
<dbReference type="InterPro" id="IPR001245">
    <property type="entry name" value="Ser-Thr/Tyr_kinase_cat_dom"/>
</dbReference>
<dbReference type="SMART" id="SM00219">
    <property type="entry name" value="TyrKc"/>
    <property type="match status" value="1"/>
</dbReference>
<evidence type="ECO:0000313" key="14">
    <source>
        <dbReference type="RefSeq" id="XP_013790795.2"/>
    </source>
</evidence>
<evidence type="ECO:0000256" key="3">
    <source>
        <dbReference type="ARBA" id="ARBA00012202"/>
    </source>
</evidence>
<sequence>GMAYLHGSEVRCHGNLKSSNCVVDSRFVLKITDFGLHSLRAYDENVDSYDYWRRKLWTAPELLRMPLKSSEGTQKGDVYAFAIISHEIVVRQGPFYLGVLDVVPREIVESVKNGQKPLFRPYLEKGTCSKEVEDMIKRCWAEDPTERPDFQALKSVIRKLNKDNESGNILDNLLSRMEQYANNLETLVEERTADYLEEKRKAEDLLYQLLPRPVASQLIRGESVTAEAFDNVTIYFSDIVGFTSLSAESTPMQVREKISPTL</sequence>
<dbReference type="InterPro" id="IPR000719">
    <property type="entry name" value="Prot_kinase_dom"/>
</dbReference>
<proteinExistence type="predicted"/>
<evidence type="ECO:0000256" key="6">
    <source>
        <dbReference type="ARBA" id="ARBA00022989"/>
    </source>
</evidence>
<evidence type="ECO:0000256" key="8">
    <source>
        <dbReference type="ARBA" id="ARBA00023180"/>
    </source>
</evidence>
<feature type="domain" description="Protein kinase" evidence="11">
    <location>
        <begin position="1"/>
        <end position="157"/>
    </location>
</feature>
<reference evidence="14" key="1">
    <citation type="submission" date="2025-08" db="UniProtKB">
        <authorList>
            <consortium name="RefSeq"/>
        </authorList>
    </citation>
    <scope>IDENTIFICATION</scope>
    <source>
        <tissue evidence="14">Muscle</tissue>
    </source>
</reference>
<dbReference type="SUPFAM" id="SSF55073">
    <property type="entry name" value="Nucleotide cyclase"/>
    <property type="match status" value="1"/>
</dbReference>
<evidence type="ECO:0000259" key="11">
    <source>
        <dbReference type="PROSITE" id="PS50011"/>
    </source>
</evidence>
<evidence type="ECO:0000256" key="7">
    <source>
        <dbReference type="ARBA" id="ARBA00023136"/>
    </source>
</evidence>
<feature type="non-terminal residue" evidence="14">
    <location>
        <position position="1"/>
    </location>
</feature>
<evidence type="ECO:0000256" key="4">
    <source>
        <dbReference type="ARBA" id="ARBA00022692"/>
    </source>
</evidence>
<protein>
    <recommendedName>
        <fullName evidence="3">guanylate cyclase</fullName>
        <ecNumber evidence="3">4.6.1.2</ecNumber>
    </recommendedName>
</protein>
<dbReference type="PANTHER" id="PTHR11920">
    <property type="entry name" value="GUANYLYL CYCLASE"/>
    <property type="match status" value="1"/>
</dbReference>
<dbReference type="Gene3D" id="6.10.250.780">
    <property type="match status" value="1"/>
</dbReference>
<comment type="subcellular location">
    <subcellularLocation>
        <location evidence="2">Membrane</location>
        <topology evidence="2">Single-pass membrane protein</topology>
    </subcellularLocation>
</comment>
<evidence type="ECO:0000256" key="10">
    <source>
        <dbReference type="ARBA" id="ARBA00023293"/>
    </source>
</evidence>
<dbReference type="GeneID" id="106474649"/>
<dbReference type="PROSITE" id="PS50011">
    <property type="entry name" value="PROTEIN_KINASE_DOM"/>
    <property type="match status" value="1"/>
</dbReference>
<dbReference type="InterPro" id="IPR050401">
    <property type="entry name" value="Cyclic_nucleotide_synthase"/>
</dbReference>
<keyword evidence="13" id="KW-1185">Reference proteome</keyword>
<dbReference type="RefSeq" id="XP_013790795.2">
    <property type="nucleotide sequence ID" value="XM_013935341.2"/>
</dbReference>
<organism evidence="13 14">
    <name type="scientific">Limulus polyphemus</name>
    <name type="common">Atlantic horseshoe crab</name>
    <dbReference type="NCBI Taxonomy" id="6850"/>
    <lineage>
        <taxon>Eukaryota</taxon>
        <taxon>Metazoa</taxon>
        <taxon>Ecdysozoa</taxon>
        <taxon>Arthropoda</taxon>
        <taxon>Chelicerata</taxon>
        <taxon>Merostomata</taxon>
        <taxon>Xiphosura</taxon>
        <taxon>Limulidae</taxon>
        <taxon>Limulus</taxon>
    </lineage>
</organism>
<keyword evidence="10" id="KW-0141">cGMP biosynthesis</keyword>
<keyword evidence="4" id="KW-0812">Transmembrane</keyword>
<feature type="non-terminal residue" evidence="14">
    <location>
        <position position="262"/>
    </location>
</feature>
<name>A0ABM1BXY1_LIMPO</name>
<accession>A0ABM1BXY1</accession>
<evidence type="ECO:0000256" key="9">
    <source>
        <dbReference type="ARBA" id="ARBA00023239"/>
    </source>
</evidence>
<dbReference type="EC" id="4.6.1.2" evidence="3"/>
<dbReference type="Proteomes" id="UP000694941">
    <property type="component" value="Unplaced"/>
</dbReference>
<feature type="domain" description="Guanylate cyclase" evidence="12">
    <location>
        <begin position="233"/>
        <end position="262"/>
    </location>
</feature>
<comment type="catalytic activity">
    <reaction evidence="1">
        <text>GTP = 3',5'-cyclic GMP + diphosphate</text>
        <dbReference type="Rhea" id="RHEA:13665"/>
        <dbReference type="ChEBI" id="CHEBI:33019"/>
        <dbReference type="ChEBI" id="CHEBI:37565"/>
        <dbReference type="ChEBI" id="CHEBI:57746"/>
        <dbReference type="EC" id="4.6.1.2"/>
    </reaction>
</comment>